<dbReference type="GO" id="GO:0005524">
    <property type="term" value="F:ATP binding"/>
    <property type="evidence" value="ECO:0007669"/>
    <property type="project" value="UniProtKB-KW"/>
</dbReference>
<organism evidence="7 8">
    <name type="scientific">Microbacterium enclense</name>
    <dbReference type="NCBI Taxonomy" id="993073"/>
    <lineage>
        <taxon>Bacteria</taxon>
        <taxon>Bacillati</taxon>
        <taxon>Actinomycetota</taxon>
        <taxon>Actinomycetes</taxon>
        <taxon>Micrococcales</taxon>
        <taxon>Microbacteriaceae</taxon>
        <taxon>Microbacterium</taxon>
    </lineage>
</organism>
<dbReference type="Pfam" id="PF00012">
    <property type="entry name" value="HSP70"/>
    <property type="match status" value="1"/>
</dbReference>
<evidence type="ECO:0000256" key="1">
    <source>
        <dbReference type="ARBA" id="ARBA00007381"/>
    </source>
</evidence>
<dbReference type="SUPFAM" id="SSF53067">
    <property type="entry name" value="Actin-like ATPase domain"/>
    <property type="match status" value="2"/>
</dbReference>
<feature type="compositionally biased region" description="Low complexity" evidence="6">
    <location>
        <begin position="575"/>
        <end position="656"/>
    </location>
</feature>
<keyword evidence="2" id="KW-0547">Nucleotide-binding</keyword>
<dbReference type="InterPro" id="IPR018181">
    <property type="entry name" value="Heat_shock_70_CS"/>
</dbReference>
<gene>
    <name evidence="7" type="ORF">SAMN05216418_0717</name>
</gene>
<feature type="compositionally biased region" description="Low complexity" evidence="6">
    <location>
        <begin position="475"/>
        <end position="501"/>
    </location>
</feature>
<evidence type="ECO:0000256" key="6">
    <source>
        <dbReference type="SAM" id="MobiDB-lite"/>
    </source>
</evidence>
<accession>A0A1G6GV37</accession>
<keyword evidence="3" id="KW-0067">ATP-binding</keyword>
<evidence type="ECO:0000256" key="2">
    <source>
        <dbReference type="ARBA" id="ARBA00022741"/>
    </source>
</evidence>
<proteinExistence type="inferred from homology"/>
<sequence>MATPYYLAIDVGTSRTAAATARSAPDGALLAAPLPLGRNADSTPTTVFISDSGLLFGDAAERRGTAQPERLVREFKRRIGDDVPIVAGDRRFSPQDLYALVVGWVIGTAVEREGQHPAGIAVSVPVTWGEYRTQLVQDAIGRLGWSDVQVITEPEAAARHYEATHPLDTGRALAVYDFGGGTFDTVILQKAADGRVDFVGSPVGIPDLGGADFDDIVLRHTVRAAGIPASALAGVQSDAGLRMAVASLRRECVDAKESLSFDGEAVVPVLIGDGHGAVRLTRAEFEDMIEPEIERTVEVMEIALEQSGLTADDLDAILLTGGTSRIPRVAQLLSERFDRPIAIDADPKAIIALGAARTAAVGVAEETPALFELAVVDEHAPVVDDDEDDDDTAAEPGFSGERVHKRAPWFRRVPATAYVAAGVAVLTVSVGVISVPALGVGILARTGLGGVTSQPLAADLDVRLFDPLDLPSQPPASIAAPQAQPVAEQPAAPQDAAAPEQPRTENRSEERRRTPQRLTPQAAEQRSPSAAPSQQQQSSGGGGGNGGGSGNASNPAPATQPSSSSEASQTAAPVESPSTQPTTSEPSPTDAGTTAPGTETPATDPSTDPPTTQEPQPEPSTENPAPPAETSSPPAEEPAESTSPEPVSTSSVEPTP</sequence>
<dbReference type="PRINTS" id="PR00301">
    <property type="entry name" value="HEATSHOCK70"/>
</dbReference>
<dbReference type="Gene3D" id="3.30.420.40">
    <property type="match status" value="2"/>
</dbReference>
<feature type="compositionally biased region" description="Polar residues" evidence="6">
    <location>
        <begin position="559"/>
        <end position="571"/>
    </location>
</feature>
<dbReference type="InterPro" id="IPR043129">
    <property type="entry name" value="ATPase_NBD"/>
</dbReference>
<dbReference type="InterPro" id="IPR013126">
    <property type="entry name" value="Hsp_70_fam"/>
</dbReference>
<feature type="compositionally biased region" description="Low complexity" evidence="6">
    <location>
        <begin position="520"/>
        <end position="538"/>
    </location>
</feature>
<dbReference type="GO" id="GO:0030968">
    <property type="term" value="P:endoplasmic reticulum unfolded protein response"/>
    <property type="evidence" value="ECO:0007669"/>
    <property type="project" value="TreeGrafter"/>
</dbReference>
<dbReference type="PROSITE" id="PS01036">
    <property type="entry name" value="HSP70_3"/>
    <property type="match status" value="1"/>
</dbReference>
<feature type="compositionally biased region" description="Basic and acidic residues" evidence="6">
    <location>
        <begin position="502"/>
        <end position="513"/>
    </location>
</feature>
<comment type="similarity">
    <text evidence="1">Belongs to the heat shock protein 70 family.</text>
</comment>
<dbReference type="PANTHER" id="PTHR45639">
    <property type="entry name" value="HSC70CB, ISOFORM G-RELATED"/>
    <property type="match status" value="1"/>
</dbReference>
<evidence type="ECO:0000256" key="4">
    <source>
        <dbReference type="ARBA" id="ARBA00023016"/>
    </source>
</evidence>
<dbReference type="EMBL" id="FMYG01000001">
    <property type="protein sequence ID" value="SDB85801.1"/>
    <property type="molecule type" value="Genomic_DNA"/>
</dbReference>
<dbReference type="RefSeq" id="WP_058230969.1">
    <property type="nucleotide sequence ID" value="NZ_FMYG01000001.1"/>
</dbReference>
<reference evidence="7 8" key="1">
    <citation type="submission" date="2016-09" db="EMBL/GenBank/DDBJ databases">
        <authorList>
            <person name="Capua I."/>
            <person name="De Benedictis P."/>
            <person name="Joannis T."/>
            <person name="Lombin L.H."/>
            <person name="Cattoli G."/>
        </authorList>
    </citation>
    <scope>NUCLEOTIDE SEQUENCE [LARGE SCALE GENOMIC DNA]</scope>
    <source>
        <strain evidence="7 8">NIO-1002</strain>
    </source>
</reference>
<dbReference type="GO" id="GO:0140662">
    <property type="term" value="F:ATP-dependent protein folding chaperone"/>
    <property type="evidence" value="ECO:0007669"/>
    <property type="project" value="InterPro"/>
</dbReference>
<dbReference type="STRING" id="993073.AS029_02370"/>
<evidence type="ECO:0000256" key="5">
    <source>
        <dbReference type="ARBA" id="ARBA00023186"/>
    </source>
</evidence>
<protein>
    <submittedName>
        <fullName evidence="7">Hsp70 protein</fullName>
    </submittedName>
</protein>
<dbReference type="AlphaFoldDB" id="A0A1G6GV37"/>
<dbReference type="Proteomes" id="UP000183203">
    <property type="component" value="Unassembled WGS sequence"/>
</dbReference>
<evidence type="ECO:0000313" key="7">
    <source>
        <dbReference type="EMBL" id="SDB85801.1"/>
    </source>
</evidence>
<dbReference type="PANTHER" id="PTHR45639:SF34">
    <property type="entry name" value="CHAPERONE PROTEIN DNAK"/>
    <property type="match status" value="1"/>
</dbReference>
<dbReference type="OrthoDB" id="9766019at2"/>
<evidence type="ECO:0000256" key="3">
    <source>
        <dbReference type="ARBA" id="ARBA00022840"/>
    </source>
</evidence>
<keyword evidence="4" id="KW-0346">Stress response</keyword>
<dbReference type="Gene3D" id="3.90.640.10">
    <property type="entry name" value="Actin, Chain A, domain 4"/>
    <property type="match status" value="1"/>
</dbReference>
<feature type="region of interest" description="Disordered" evidence="6">
    <location>
        <begin position="472"/>
        <end position="656"/>
    </location>
</feature>
<keyword evidence="5" id="KW-0143">Chaperone</keyword>
<name>A0A1G6GV37_9MICO</name>
<evidence type="ECO:0000313" key="8">
    <source>
        <dbReference type="Proteomes" id="UP000183203"/>
    </source>
</evidence>
<feature type="compositionally biased region" description="Gly residues" evidence="6">
    <location>
        <begin position="539"/>
        <end position="550"/>
    </location>
</feature>